<feature type="non-terminal residue" evidence="6">
    <location>
        <position position="1"/>
    </location>
</feature>
<keyword evidence="4" id="KW-0460">Magnesium</keyword>
<evidence type="ECO:0000256" key="1">
    <source>
        <dbReference type="ARBA" id="ARBA00022679"/>
    </source>
</evidence>
<evidence type="ECO:0000259" key="5">
    <source>
        <dbReference type="Pfam" id="PF00365"/>
    </source>
</evidence>
<proteinExistence type="predicted"/>
<evidence type="ECO:0000256" key="4">
    <source>
        <dbReference type="ARBA" id="ARBA00022842"/>
    </source>
</evidence>
<dbReference type="AlphaFoldDB" id="A0A0B6YV73"/>
<evidence type="ECO:0000256" key="2">
    <source>
        <dbReference type="ARBA" id="ARBA00022723"/>
    </source>
</evidence>
<evidence type="ECO:0000313" key="6">
    <source>
        <dbReference type="EMBL" id="CEK60123.1"/>
    </source>
</evidence>
<dbReference type="Pfam" id="PF00365">
    <property type="entry name" value="PFK"/>
    <property type="match status" value="1"/>
</dbReference>
<organism evidence="6">
    <name type="scientific">Arion vulgaris</name>
    <dbReference type="NCBI Taxonomy" id="1028688"/>
    <lineage>
        <taxon>Eukaryota</taxon>
        <taxon>Metazoa</taxon>
        <taxon>Spiralia</taxon>
        <taxon>Lophotrochozoa</taxon>
        <taxon>Mollusca</taxon>
        <taxon>Gastropoda</taxon>
        <taxon>Heterobranchia</taxon>
        <taxon>Euthyneura</taxon>
        <taxon>Panpulmonata</taxon>
        <taxon>Eupulmonata</taxon>
        <taxon>Stylommatophora</taxon>
        <taxon>Helicina</taxon>
        <taxon>Arionoidea</taxon>
        <taxon>Arionidae</taxon>
        <taxon>Arion</taxon>
    </lineage>
</organism>
<gene>
    <name evidence="6" type="primary">ORF38483</name>
</gene>
<dbReference type="UniPathway" id="UPA00109">
    <property type="reaction ID" value="UER00182"/>
</dbReference>
<dbReference type="InterPro" id="IPR035966">
    <property type="entry name" value="PKF_sf"/>
</dbReference>
<name>A0A0B6YV73_9EUPU</name>
<reference evidence="6" key="1">
    <citation type="submission" date="2014-12" db="EMBL/GenBank/DDBJ databases">
        <title>Insight into the proteome of Arion vulgaris.</title>
        <authorList>
            <person name="Aradska J."/>
            <person name="Bulat T."/>
            <person name="Smidak R."/>
            <person name="Sarate P."/>
            <person name="Gangsoo J."/>
            <person name="Sialana F."/>
            <person name="Bilban M."/>
            <person name="Lubec G."/>
        </authorList>
    </citation>
    <scope>NUCLEOTIDE SEQUENCE</scope>
    <source>
        <tissue evidence="6">Skin</tissue>
    </source>
</reference>
<keyword evidence="3" id="KW-0418">Kinase</keyword>
<protein>
    <recommendedName>
        <fullName evidence="5">Phosphofructokinase domain-containing protein</fullName>
    </recommendedName>
</protein>
<dbReference type="Gene3D" id="3.40.50.450">
    <property type="match status" value="1"/>
</dbReference>
<feature type="non-terminal residue" evidence="6">
    <location>
        <position position="77"/>
    </location>
</feature>
<dbReference type="GO" id="GO:0046872">
    <property type="term" value="F:metal ion binding"/>
    <property type="evidence" value="ECO:0007669"/>
    <property type="project" value="UniProtKB-KW"/>
</dbReference>
<dbReference type="GO" id="GO:0003872">
    <property type="term" value="F:6-phosphofructokinase activity"/>
    <property type="evidence" value="ECO:0007669"/>
    <property type="project" value="InterPro"/>
</dbReference>
<keyword evidence="1" id="KW-0808">Transferase</keyword>
<dbReference type="SUPFAM" id="SSF53784">
    <property type="entry name" value="Phosphofructokinase"/>
    <property type="match status" value="1"/>
</dbReference>
<sequence>ENYPSTLERIQKRHMSLEATALKLHEELHLPSSEGMPLVVNSWMGHKIGVFTSGGDSQGMNAAVRAVVRVGQYLGCK</sequence>
<feature type="domain" description="Phosphofructokinase" evidence="5">
    <location>
        <begin position="47"/>
        <end position="76"/>
    </location>
</feature>
<evidence type="ECO:0000256" key="3">
    <source>
        <dbReference type="ARBA" id="ARBA00022777"/>
    </source>
</evidence>
<keyword evidence="2" id="KW-0479">Metal-binding</keyword>
<dbReference type="EMBL" id="HACG01013258">
    <property type="protein sequence ID" value="CEK60123.1"/>
    <property type="molecule type" value="Transcribed_RNA"/>
</dbReference>
<accession>A0A0B6YV73</accession>
<dbReference type="InterPro" id="IPR000023">
    <property type="entry name" value="Phosphofructokinase_dom"/>
</dbReference>